<dbReference type="Pfam" id="PF03055">
    <property type="entry name" value="RPE65"/>
    <property type="match status" value="1"/>
</dbReference>
<dbReference type="InterPro" id="IPR004294">
    <property type="entry name" value="Carotenoid_Oase"/>
</dbReference>
<reference evidence="5 6" key="1">
    <citation type="submission" date="2021-06" db="EMBL/GenBank/DDBJ databases">
        <authorList>
            <person name="Kallberg Y."/>
            <person name="Tangrot J."/>
            <person name="Rosling A."/>
        </authorList>
    </citation>
    <scope>NUCLEOTIDE SEQUENCE [LARGE SCALE GENOMIC DNA]</scope>
    <source>
        <strain evidence="5 6">120-4 pot B 10/14</strain>
    </source>
</reference>
<comment type="similarity">
    <text evidence="2">Belongs to the carotenoid oxygenase family.</text>
</comment>
<evidence type="ECO:0000256" key="2">
    <source>
        <dbReference type="ARBA" id="ARBA00006787"/>
    </source>
</evidence>
<keyword evidence="3" id="KW-0479">Metal-binding</keyword>
<evidence type="ECO:0000256" key="1">
    <source>
        <dbReference type="ARBA" id="ARBA00001954"/>
    </source>
</evidence>
<proteinExistence type="inferred from homology"/>
<organism evidence="5 6">
    <name type="scientific">Gigaspora margarita</name>
    <dbReference type="NCBI Taxonomy" id="4874"/>
    <lineage>
        <taxon>Eukaryota</taxon>
        <taxon>Fungi</taxon>
        <taxon>Fungi incertae sedis</taxon>
        <taxon>Mucoromycota</taxon>
        <taxon>Glomeromycotina</taxon>
        <taxon>Glomeromycetes</taxon>
        <taxon>Diversisporales</taxon>
        <taxon>Gigasporaceae</taxon>
        <taxon>Gigaspora</taxon>
    </lineage>
</organism>
<evidence type="ECO:0000313" key="6">
    <source>
        <dbReference type="Proteomes" id="UP000789901"/>
    </source>
</evidence>
<evidence type="ECO:0000313" key="5">
    <source>
        <dbReference type="EMBL" id="CAG8795467.1"/>
    </source>
</evidence>
<name>A0ABN7VRZ9_GIGMA</name>
<evidence type="ECO:0000256" key="3">
    <source>
        <dbReference type="ARBA" id="ARBA00022723"/>
    </source>
</evidence>
<dbReference type="Proteomes" id="UP000789901">
    <property type="component" value="Unassembled WGS sequence"/>
</dbReference>
<comment type="caution">
    <text evidence="5">The sequence shown here is derived from an EMBL/GenBank/DDBJ whole genome shotgun (WGS) entry which is preliminary data.</text>
</comment>
<accession>A0ABN7VRZ9</accession>
<dbReference type="EMBL" id="CAJVQB010020820">
    <property type="protein sequence ID" value="CAG8795467.1"/>
    <property type="molecule type" value="Genomic_DNA"/>
</dbReference>
<evidence type="ECO:0000256" key="4">
    <source>
        <dbReference type="ARBA" id="ARBA00023004"/>
    </source>
</evidence>
<keyword evidence="6" id="KW-1185">Reference proteome</keyword>
<keyword evidence="4" id="KW-0408">Iron</keyword>
<sequence length="176" mass="19876">MGAQYNSIIYPTGSQSKTHIYVIDSKLKKHTILLFFQLIINRLSVSETNADKLPLRFDNGRLHRYKLCNISNHLNSVVLNYGNDKFPNAALIFATPEDLNVELPVSHTGSNPHNFFNHLMKIDLNRTEDVNQFSPASNAIEEEDGVITSVVLDGKKNTSFLLIVDAIFKEITRAEM</sequence>
<protein>
    <submittedName>
        <fullName evidence="5">10931_t:CDS:1</fullName>
    </submittedName>
</protein>
<gene>
    <name evidence="5" type="ORF">GMARGA_LOCUS21991</name>
</gene>
<comment type="cofactor">
    <cofactor evidence="1">
        <name>Fe(2+)</name>
        <dbReference type="ChEBI" id="CHEBI:29033"/>
    </cofactor>
</comment>